<protein>
    <submittedName>
        <fullName evidence="1">Uncharacterized protein</fullName>
    </submittedName>
</protein>
<accession>A0A0A8ZQK7</accession>
<sequence>MYSDKSRDNIKVLFLQFATFQTDQFKYFGTH</sequence>
<evidence type="ECO:0000313" key="1">
    <source>
        <dbReference type="EMBL" id="JAD39045.1"/>
    </source>
</evidence>
<reference evidence="1" key="1">
    <citation type="submission" date="2014-09" db="EMBL/GenBank/DDBJ databases">
        <authorList>
            <person name="Magalhaes I.L.F."/>
            <person name="Oliveira U."/>
            <person name="Santos F.R."/>
            <person name="Vidigal T.H.D.A."/>
            <person name="Brescovit A.D."/>
            <person name="Santos A.J."/>
        </authorList>
    </citation>
    <scope>NUCLEOTIDE SEQUENCE</scope>
    <source>
        <tissue evidence="1">Shoot tissue taken approximately 20 cm above the soil surface</tissue>
    </source>
</reference>
<dbReference type="AlphaFoldDB" id="A0A0A8ZQK7"/>
<reference evidence="1" key="2">
    <citation type="journal article" date="2015" name="Data Brief">
        <title>Shoot transcriptome of the giant reed, Arundo donax.</title>
        <authorList>
            <person name="Barrero R.A."/>
            <person name="Guerrero F.D."/>
            <person name="Moolhuijzen P."/>
            <person name="Goolsby J.A."/>
            <person name="Tidwell J."/>
            <person name="Bellgard S.E."/>
            <person name="Bellgard M.I."/>
        </authorList>
    </citation>
    <scope>NUCLEOTIDE SEQUENCE</scope>
    <source>
        <tissue evidence="1">Shoot tissue taken approximately 20 cm above the soil surface</tissue>
    </source>
</reference>
<organism evidence="1">
    <name type="scientific">Arundo donax</name>
    <name type="common">Giant reed</name>
    <name type="synonym">Donax arundinaceus</name>
    <dbReference type="NCBI Taxonomy" id="35708"/>
    <lineage>
        <taxon>Eukaryota</taxon>
        <taxon>Viridiplantae</taxon>
        <taxon>Streptophyta</taxon>
        <taxon>Embryophyta</taxon>
        <taxon>Tracheophyta</taxon>
        <taxon>Spermatophyta</taxon>
        <taxon>Magnoliopsida</taxon>
        <taxon>Liliopsida</taxon>
        <taxon>Poales</taxon>
        <taxon>Poaceae</taxon>
        <taxon>PACMAD clade</taxon>
        <taxon>Arundinoideae</taxon>
        <taxon>Arundineae</taxon>
        <taxon>Arundo</taxon>
    </lineage>
</organism>
<proteinExistence type="predicted"/>
<name>A0A0A8ZQK7_ARUDO</name>
<dbReference type="EMBL" id="GBRH01258850">
    <property type="protein sequence ID" value="JAD39045.1"/>
    <property type="molecule type" value="Transcribed_RNA"/>
</dbReference>